<dbReference type="Pfam" id="PF00155">
    <property type="entry name" value="Aminotran_1_2"/>
    <property type="match status" value="1"/>
</dbReference>
<dbReference type="PROSITE" id="PS00857">
    <property type="entry name" value="PREPHENATE_DEHYDR_1"/>
    <property type="match status" value="1"/>
</dbReference>
<name>A0ABP0NMP6_9DINO</name>
<evidence type="ECO:0000256" key="2">
    <source>
        <dbReference type="ARBA" id="ARBA00007441"/>
    </source>
</evidence>
<dbReference type="InterPro" id="IPR015422">
    <property type="entry name" value="PyrdxlP-dep_Trfase_small"/>
</dbReference>
<evidence type="ECO:0000256" key="5">
    <source>
        <dbReference type="ARBA" id="ARBA00022898"/>
    </source>
</evidence>
<dbReference type="InterPro" id="IPR050596">
    <property type="entry name" value="AspAT/PAT-like"/>
</dbReference>
<dbReference type="PROSITE" id="PS00858">
    <property type="entry name" value="PREPHENATE_DEHYDR_2"/>
    <property type="match status" value="1"/>
</dbReference>
<dbReference type="PANTHER" id="PTHR46383:SF1">
    <property type="entry name" value="ASPARTATE AMINOTRANSFERASE"/>
    <property type="match status" value="1"/>
</dbReference>
<evidence type="ECO:0000256" key="6">
    <source>
        <dbReference type="ARBA" id="ARBA00023002"/>
    </source>
</evidence>
<dbReference type="Gene3D" id="3.90.1150.10">
    <property type="entry name" value="Aspartate Aminotransferase, domain 1"/>
    <property type="match status" value="1"/>
</dbReference>
<sequence length="1041" mass="113655">MASGPVVAYQGEPGAYSEQAAFELLGRGVVQTKGYPRFDDCFAAVESGAAAMALMPIENSLGGSIHANYDLQLKNKFFVVAEHEFRVRHMLMALPGVKLNDLDKVISHPQALAQCSESMKRLGLKSEVAFDTAGSAKMIRDKQDRKTAAIASALAADYYGLDILEKGVEDDSNNFTRFLLLSKRWMPLVNPGLELLPKPVVWKTSMVFSLINDPGVLHKALSVFSLRGISLTKLESRPDKMRNRGLKLVLSADAMEQRIPANDRELLERLDLEVREEQLSVQDKAGKASEGRFQFLFYVDCQASLADRTLQNALRHLAEIAVFLRILGCYPCESVLLDHVAQSVGAEPGQTIKSGAVTGTGATKEDEAPRERMKIGILGFGNFGQFLAKTFVKSHDVYGCSRRDYTQEAKDIGLAGYGKDAAAMFAAAGGKLDCLVISVSILSFEKVLRALPQDLLRDVLVVDVCSVKRHPKSVMQVVLPEEADILCTHPMFGPESGKHTWRSLPCVYEKVRIAAKSLERDLRCERFLDIFRNAGCSMVDMSCEAHDEAAAGSQFVTHFTGRMLGNLELQKTPIATKGFETLLDLVENTCKDSFDLFSALYKFNPNSSRQLVGLQQAMQTLIGQLLKASGPQPSGLSEFVGRIQPSKTSETHALALELNRQGQDIVTTLTVGEPDFAPPQPILDAVNEAVAQGLTRYTAVGGKFELKEAIAEDYARRKGVQFDPAKGILVTHGGKQSIFCLIMAVCNPGDQVIVPTPYWVSYADIVRMSGATPTFVERAPENDYLMTPEQLEAAIGPSTRMLILCNPCNPTGCLYTREHLEGLAAVLRKPENAHVTVMCDEIYERLTYDGLEHVAFASMPGMAARTFTVNGFAKGFAMTGFRLGYLAGEDHAVISAALKLQSQVNSCPCSISQHAGIAALRKVPDDMLAPLYKQLDDKRGLIVEALRTVPHVVCPVPKGAFYVFPDVSYYLGKGAKSKETGFVVNTTTDLCKYLIKEHGLALPPGDAFGAPYGVRFSYAASAEDIERAVARLRAGLQGLAF</sequence>
<dbReference type="InterPro" id="IPR015421">
    <property type="entry name" value="PyrdxlP-dep_Trfase_major"/>
</dbReference>
<proteinExistence type="inferred from homology"/>
<keyword evidence="5" id="KW-0663">Pyridoxal phosphate</keyword>
<dbReference type="InterPro" id="IPR004839">
    <property type="entry name" value="Aminotransferase_I/II_large"/>
</dbReference>
<dbReference type="InterPro" id="IPR036291">
    <property type="entry name" value="NAD(P)-bd_dom_sf"/>
</dbReference>
<feature type="domain" description="Prephenate/arogenate dehydrogenase" evidence="9">
    <location>
        <begin position="373"/>
        <end position="655"/>
    </location>
</feature>
<dbReference type="EMBL" id="CAXAMM010029502">
    <property type="protein sequence ID" value="CAK9064829.1"/>
    <property type="molecule type" value="Genomic_DNA"/>
</dbReference>
<dbReference type="CDD" id="cd00609">
    <property type="entry name" value="AAT_like"/>
    <property type="match status" value="1"/>
</dbReference>
<evidence type="ECO:0000256" key="7">
    <source>
        <dbReference type="ARBA" id="ARBA00029440"/>
    </source>
</evidence>
<evidence type="ECO:0000313" key="12">
    <source>
        <dbReference type="Proteomes" id="UP001642464"/>
    </source>
</evidence>
<dbReference type="InterPro" id="IPR045865">
    <property type="entry name" value="ACT-like_dom_sf"/>
</dbReference>
<dbReference type="SUPFAM" id="SSF51735">
    <property type="entry name" value="NAD(P)-binding Rossmann-fold domains"/>
    <property type="match status" value="1"/>
</dbReference>
<dbReference type="InterPro" id="IPR015424">
    <property type="entry name" value="PyrdxlP-dep_Trfase"/>
</dbReference>
<dbReference type="Gene3D" id="3.40.190.10">
    <property type="entry name" value="Periplasmic binding protein-like II"/>
    <property type="match status" value="2"/>
</dbReference>
<protein>
    <submittedName>
        <fullName evidence="11">Bifunctional aspartate aminotransferase and glutamate/aspartate-prephenate aminotransferase (PhPPA-AT)</fullName>
    </submittedName>
</protein>
<dbReference type="PROSITE" id="PS51176">
    <property type="entry name" value="PDH_ADH"/>
    <property type="match status" value="1"/>
</dbReference>
<dbReference type="CDD" id="cd13631">
    <property type="entry name" value="PBP2_Ct-PDT_like"/>
    <property type="match status" value="1"/>
</dbReference>
<evidence type="ECO:0000256" key="1">
    <source>
        <dbReference type="ARBA" id="ARBA00001933"/>
    </source>
</evidence>
<dbReference type="SUPFAM" id="SSF53383">
    <property type="entry name" value="PLP-dependent transferases"/>
    <property type="match status" value="1"/>
</dbReference>
<feature type="domain" description="ACT" evidence="10">
    <location>
        <begin position="205"/>
        <end position="282"/>
    </location>
</feature>
<dbReference type="Pfam" id="PF26213">
    <property type="entry name" value="TYRAAT1_C"/>
    <property type="match status" value="1"/>
</dbReference>
<evidence type="ECO:0000259" key="9">
    <source>
        <dbReference type="PROSITE" id="PS51176"/>
    </source>
</evidence>
<keyword evidence="4" id="KW-0808">Transferase</keyword>
<dbReference type="PROSITE" id="PS51171">
    <property type="entry name" value="PREPHENATE_DEHYDR_3"/>
    <property type="match status" value="1"/>
</dbReference>
<dbReference type="GO" id="GO:0008483">
    <property type="term" value="F:transaminase activity"/>
    <property type="evidence" value="ECO:0007669"/>
    <property type="project" value="UniProtKB-KW"/>
</dbReference>
<evidence type="ECO:0000313" key="11">
    <source>
        <dbReference type="EMBL" id="CAK9064829.1"/>
    </source>
</evidence>
<comment type="cofactor">
    <cofactor evidence="1">
        <name>pyridoxal 5'-phosphate</name>
        <dbReference type="ChEBI" id="CHEBI:597326"/>
    </cofactor>
</comment>
<dbReference type="InterPro" id="IPR002912">
    <property type="entry name" value="ACT_dom"/>
</dbReference>
<evidence type="ECO:0000259" key="10">
    <source>
        <dbReference type="PROSITE" id="PS51671"/>
    </source>
</evidence>
<dbReference type="Gene3D" id="3.40.640.10">
    <property type="entry name" value="Type I PLP-dependent aspartate aminotransferase-like (Major domain)"/>
    <property type="match status" value="1"/>
</dbReference>
<dbReference type="Pfam" id="PF02153">
    <property type="entry name" value="PDH_N"/>
    <property type="match status" value="1"/>
</dbReference>
<dbReference type="Gene3D" id="3.40.50.720">
    <property type="entry name" value="NAD(P)-binding Rossmann-like Domain"/>
    <property type="match status" value="1"/>
</dbReference>
<dbReference type="PANTHER" id="PTHR46383">
    <property type="entry name" value="ASPARTATE AMINOTRANSFERASE"/>
    <property type="match status" value="1"/>
</dbReference>
<dbReference type="SUPFAM" id="SSF53850">
    <property type="entry name" value="Periplasmic binding protein-like II"/>
    <property type="match status" value="1"/>
</dbReference>
<dbReference type="InterPro" id="IPR001086">
    <property type="entry name" value="Preph_deHydtase"/>
</dbReference>
<comment type="pathway">
    <text evidence="7">Amino-acid biosynthesis.</text>
</comment>
<keyword evidence="3 11" id="KW-0032">Aminotransferase</keyword>
<accession>A0ABP0NMP6</accession>
<dbReference type="CDD" id="cd04905">
    <property type="entry name" value="ACT_CM-PDT"/>
    <property type="match status" value="1"/>
</dbReference>
<evidence type="ECO:0000256" key="3">
    <source>
        <dbReference type="ARBA" id="ARBA00022576"/>
    </source>
</evidence>
<dbReference type="PROSITE" id="PS51671">
    <property type="entry name" value="ACT"/>
    <property type="match status" value="1"/>
</dbReference>
<dbReference type="Pfam" id="PF00800">
    <property type="entry name" value="PDT"/>
    <property type="match status" value="1"/>
</dbReference>
<dbReference type="SUPFAM" id="SSF55021">
    <property type="entry name" value="ACT-like"/>
    <property type="match status" value="1"/>
</dbReference>
<dbReference type="InterPro" id="IPR018528">
    <property type="entry name" value="Preph_deHydtase_CS"/>
</dbReference>
<dbReference type="InterPro" id="IPR046826">
    <property type="entry name" value="PDH_N"/>
</dbReference>
<keyword evidence="6" id="KW-0560">Oxidoreductase</keyword>
<feature type="domain" description="Prephenate dehydratase" evidence="8">
    <location>
        <begin position="6"/>
        <end position="183"/>
    </location>
</feature>
<dbReference type="InterPro" id="IPR003099">
    <property type="entry name" value="Prephen_DH"/>
</dbReference>
<organism evidence="11 12">
    <name type="scientific">Durusdinium trenchii</name>
    <dbReference type="NCBI Taxonomy" id="1381693"/>
    <lineage>
        <taxon>Eukaryota</taxon>
        <taxon>Sar</taxon>
        <taxon>Alveolata</taxon>
        <taxon>Dinophyceae</taxon>
        <taxon>Suessiales</taxon>
        <taxon>Symbiodiniaceae</taxon>
        <taxon>Durusdinium</taxon>
    </lineage>
</organism>
<evidence type="ECO:0000256" key="4">
    <source>
        <dbReference type="ARBA" id="ARBA00022679"/>
    </source>
</evidence>
<dbReference type="InterPro" id="IPR004838">
    <property type="entry name" value="NHTrfase_class1_PyrdxlP-BS"/>
</dbReference>
<dbReference type="InterPro" id="IPR059064">
    <property type="entry name" value="TYRAAT2_C"/>
</dbReference>
<dbReference type="Gene3D" id="3.30.70.260">
    <property type="match status" value="1"/>
</dbReference>
<dbReference type="PROSITE" id="PS00105">
    <property type="entry name" value="AA_TRANSFER_CLASS_1"/>
    <property type="match status" value="1"/>
</dbReference>
<keyword evidence="12" id="KW-1185">Reference proteome</keyword>
<dbReference type="Proteomes" id="UP001642464">
    <property type="component" value="Unassembled WGS sequence"/>
</dbReference>
<evidence type="ECO:0000259" key="8">
    <source>
        <dbReference type="PROSITE" id="PS51171"/>
    </source>
</evidence>
<comment type="caution">
    <text evidence="11">The sequence shown here is derived from an EMBL/GenBank/DDBJ whole genome shotgun (WGS) entry which is preliminary data.</text>
</comment>
<reference evidence="11 12" key="1">
    <citation type="submission" date="2024-02" db="EMBL/GenBank/DDBJ databases">
        <authorList>
            <person name="Chen Y."/>
            <person name="Shah S."/>
            <person name="Dougan E. K."/>
            <person name="Thang M."/>
            <person name="Chan C."/>
        </authorList>
    </citation>
    <scope>NUCLEOTIDE SEQUENCE [LARGE SCALE GENOMIC DNA]</scope>
</reference>
<gene>
    <name evidence="11" type="ORF">SCF082_LOCUS33308</name>
</gene>
<comment type="similarity">
    <text evidence="2">Belongs to the class-I pyridoxal-phosphate-dependent aminotransferase family.</text>
</comment>